<dbReference type="PROSITE" id="PS51221">
    <property type="entry name" value="TTL"/>
    <property type="match status" value="1"/>
</dbReference>
<keyword evidence="4" id="KW-0547">Nucleotide-binding</keyword>
<dbReference type="SUPFAM" id="SSF56059">
    <property type="entry name" value="Glutathione synthetase ATP-binding domain-like"/>
    <property type="match status" value="1"/>
</dbReference>
<sequence>MVEVHTPRLRRSLSRKRPSKATVQAQEPPTLLNRRSLRIPCASVKVFAVEGYGAELIRRVLHSLGWQEREASATPGHPPQLLWNGSTSGRKLFKDEVIQPWQILNHFPKSGVIGSKSGLLWNLRDHCALEAKMPLMSFMPRSYDLRSSRELRGFLLDFAVTKAESMLEVNGTLSPPAASGVLQACRLLGRLSHAQVLQSQVLCGQRASFRDFQEGLGFTHEDEWVLRSGSTSAEAQALLLRLMAEKEQEEGLILSAVVLEARWWRDHLQQQEQRQSSLNGVHGFWVLKEPNLNCGRGVRVFSELLPLLQEAELADWHVIVQKYIERPLLVAQKKCDLRLWVVVTSWNPAVVWVWPEPYLRLASRPFTWEDAQIADPYVHLTNRTVQRHDAPEEKASDEDEAHIMMLPAFLKWAEELENLNALSCWKERTWPKILEVVRTCVLSCKEDVGAHPRGCFELFGFDFLLDCDFTPWLLEANSSPDLCEDAGPSLRRMTETALTQLFELVQGLFIEETITFSGAGKFDCPVPGSGDWHLILREETSRGTKDLELRRAVRASRRPPSVSTAQSRTQHRDVLRATLGCSGSKRPEHKEMGFALQPKELILVPQEPCSSFGKFAMPPALGKNP</sequence>
<evidence type="ECO:0000313" key="7">
    <source>
        <dbReference type="EMBL" id="CAK9014286.1"/>
    </source>
</evidence>
<evidence type="ECO:0000256" key="2">
    <source>
        <dbReference type="ARBA" id="ARBA00022490"/>
    </source>
</evidence>
<dbReference type="Pfam" id="PF03133">
    <property type="entry name" value="TTL"/>
    <property type="match status" value="1"/>
</dbReference>
<dbReference type="Gene3D" id="3.30.470.20">
    <property type="entry name" value="ATP-grasp fold, B domain"/>
    <property type="match status" value="1"/>
</dbReference>
<feature type="region of interest" description="Disordered" evidence="6">
    <location>
        <begin position="1"/>
        <end position="28"/>
    </location>
</feature>
<dbReference type="PANTHER" id="PTHR45870:SF2">
    <property type="entry name" value="TUBULIN MONOGLYCYLASE TTLL3"/>
    <property type="match status" value="1"/>
</dbReference>
<gene>
    <name evidence="7" type="ORF">SCF082_LOCUS12279</name>
</gene>
<dbReference type="PANTHER" id="PTHR45870">
    <property type="entry name" value="TUBULIN MONOGLYCYLASE TTLL3"/>
    <property type="match status" value="1"/>
</dbReference>
<evidence type="ECO:0000256" key="1">
    <source>
        <dbReference type="ARBA" id="ARBA00004496"/>
    </source>
</evidence>
<evidence type="ECO:0000313" key="8">
    <source>
        <dbReference type="Proteomes" id="UP001642464"/>
    </source>
</evidence>
<keyword evidence="5" id="KW-0067">ATP-binding</keyword>
<proteinExistence type="predicted"/>
<keyword evidence="2" id="KW-0963">Cytoplasm</keyword>
<accession>A0ABP0JJ18</accession>
<comment type="caution">
    <text evidence="7">The sequence shown here is derived from an EMBL/GenBank/DDBJ whole genome shotgun (WGS) entry which is preliminary data.</text>
</comment>
<evidence type="ECO:0000256" key="3">
    <source>
        <dbReference type="ARBA" id="ARBA00022598"/>
    </source>
</evidence>
<dbReference type="InterPro" id="IPR051437">
    <property type="entry name" value="TTLL_monoglycylase"/>
</dbReference>
<comment type="subcellular location">
    <subcellularLocation>
        <location evidence="1">Cytoplasm</location>
    </subcellularLocation>
</comment>
<dbReference type="Proteomes" id="UP001642464">
    <property type="component" value="Unassembled WGS sequence"/>
</dbReference>
<keyword evidence="3" id="KW-0436">Ligase</keyword>
<evidence type="ECO:0000256" key="5">
    <source>
        <dbReference type="ARBA" id="ARBA00022840"/>
    </source>
</evidence>
<keyword evidence="8" id="KW-1185">Reference proteome</keyword>
<dbReference type="EMBL" id="CAXAMM010007458">
    <property type="protein sequence ID" value="CAK9014286.1"/>
    <property type="molecule type" value="Genomic_DNA"/>
</dbReference>
<reference evidence="7 8" key="1">
    <citation type="submission" date="2024-02" db="EMBL/GenBank/DDBJ databases">
        <authorList>
            <person name="Chen Y."/>
            <person name="Shah S."/>
            <person name="Dougan E. K."/>
            <person name="Thang M."/>
            <person name="Chan C."/>
        </authorList>
    </citation>
    <scope>NUCLEOTIDE SEQUENCE [LARGE SCALE GENOMIC DNA]</scope>
</reference>
<dbReference type="InterPro" id="IPR004344">
    <property type="entry name" value="TTL/TTLL_fam"/>
</dbReference>
<protein>
    <submittedName>
        <fullName evidence="7">Tubulin glycylase 3A</fullName>
    </submittedName>
</protein>
<organism evidence="7 8">
    <name type="scientific">Durusdinium trenchii</name>
    <dbReference type="NCBI Taxonomy" id="1381693"/>
    <lineage>
        <taxon>Eukaryota</taxon>
        <taxon>Sar</taxon>
        <taxon>Alveolata</taxon>
        <taxon>Dinophyceae</taxon>
        <taxon>Suessiales</taxon>
        <taxon>Symbiodiniaceae</taxon>
        <taxon>Durusdinium</taxon>
    </lineage>
</organism>
<feature type="compositionally biased region" description="Basic residues" evidence="6">
    <location>
        <begin position="7"/>
        <end position="19"/>
    </location>
</feature>
<evidence type="ECO:0000256" key="6">
    <source>
        <dbReference type="SAM" id="MobiDB-lite"/>
    </source>
</evidence>
<evidence type="ECO:0000256" key="4">
    <source>
        <dbReference type="ARBA" id="ARBA00022741"/>
    </source>
</evidence>
<name>A0ABP0JJ18_9DINO</name>